<protein>
    <submittedName>
        <fullName evidence="5">GCN5-related N-acetyltransferase</fullName>
    </submittedName>
</protein>
<evidence type="ECO:0000256" key="2">
    <source>
        <dbReference type="ARBA" id="ARBA00022679"/>
    </source>
</evidence>
<dbReference type="InterPro" id="IPR051016">
    <property type="entry name" value="Diverse_Substrate_AcTransf"/>
</dbReference>
<dbReference type="EMBL" id="CP001291">
    <property type="protein sequence ID" value="ACK69469.1"/>
    <property type="molecule type" value="Genomic_DNA"/>
</dbReference>
<dbReference type="RefSeq" id="WP_012598416.1">
    <property type="nucleotide sequence ID" value="NC_011729.1"/>
</dbReference>
<dbReference type="PROSITE" id="PS51186">
    <property type="entry name" value="GNAT"/>
    <property type="match status" value="1"/>
</dbReference>
<comment type="similarity">
    <text evidence="1">Belongs to the acetyltransferase family.</text>
</comment>
<dbReference type="KEGG" id="cyc:PCC7424_1015"/>
<dbReference type="STRING" id="65393.PCC7424_1015"/>
<gene>
    <name evidence="5" type="ordered locus">PCC7424_1015</name>
</gene>
<evidence type="ECO:0000256" key="1">
    <source>
        <dbReference type="ARBA" id="ARBA00008694"/>
    </source>
</evidence>
<dbReference type="HOGENOM" id="CLU_013985_41_3_3"/>
<organism evidence="5 6">
    <name type="scientific">Gloeothece citriformis (strain PCC 7424)</name>
    <name type="common">Cyanothece sp. (strain PCC 7424)</name>
    <dbReference type="NCBI Taxonomy" id="65393"/>
    <lineage>
        <taxon>Bacteria</taxon>
        <taxon>Bacillati</taxon>
        <taxon>Cyanobacteriota</taxon>
        <taxon>Cyanophyceae</taxon>
        <taxon>Oscillatoriophycideae</taxon>
        <taxon>Chroococcales</taxon>
        <taxon>Aphanothecaceae</taxon>
        <taxon>Gloeothece</taxon>
        <taxon>Gloeothece citriformis</taxon>
    </lineage>
</organism>
<keyword evidence="6" id="KW-1185">Reference proteome</keyword>
<dbReference type="InterPro" id="IPR000182">
    <property type="entry name" value="GNAT_dom"/>
</dbReference>
<reference evidence="6" key="1">
    <citation type="journal article" date="2011" name="MBio">
        <title>Novel metabolic attributes of the genus Cyanothece, comprising a group of unicellular nitrogen-fixing Cyanobacteria.</title>
        <authorList>
            <person name="Bandyopadhyay A."/>
            <person name="Elvitigala T."/>
            <person name="Welsh E."/>
            <person name="Stockel J."/>
            <person name="Liberton M."/>
            <person name="Min H."/>
            <person name="Sherman L.A."/>
            <person name="Pakrasi H.B."/>
        </authorList>
    </citation>
    <scope>NUCLEOTIDE SEQUENCE [LARGE SCALE GENOMIC DNA]</scope>
    <source>
        <strain evidence="6">PCC 7424</strain>
    </source>
</reference>
<sequence length="165" mass="18657">MVLHIRPATPADVPVIFSLIKALAEYEKLSHLVSGNADLLQEHLFGERPYAEAILAEWETKIVGFALFIPNYSTFLTKPGIYLEDLFVLPEYRRQGIGKALLIYLAQLALERDAGRLEWSVLDWNQPAIEFYQSIGASILPDWRICRVTGLALSELADQDENKVI</sequence>
<dbReference type="Gene3D" id="3.40.630.30">
    <property type="match status" value="1"/>
</dbReference>
<evidence type="ECO:0000256" key="3">
    <source>
        <dbReference type="ARBA" id="ARBA00023315"/>
    </source>
</evidence>
<dbReference type="InterPro" id="IPR016181">
    <property type="entry name" value="Acyl_CoA_acyltransferase"/>
</dbReference>
<dbReference type="eggNOG" id="COG0456">
    <property type="taxonomic scope" value="Bacteria"/>
</dbReference>
<proteinExistence type="inferred from homology"/>
<dbReference type="CDD" id="cd04301">
    <property type="entry name" value="NAT_SF"/>
    <property type="match status" value="1"/>
</dbReference>
<keyword evidence="2 5" id="KW-0808">Transferase</keyword>
<dbReference type="PANTHER" id="PTHR10545">
    <property type="entry name" value="DIAMINE N-ACETYLTRANSFERASE"/>
    <property type="match status" value="1"/>
</dbReference>
<feature type="domain" description="N-acetyltransferase" evidence="4">
    <location>
        <begin position="3"/>
        <end position="158"/>
    </location>
</feature>
<dbReference type="GO" id="GO:0008080">
    <property type="term" value="F:N-acetyltransferase activity"/>
    <property type="evidence" value="ECO:0007669"/>
    <property type="project" value="UniProtKB-ARBA"/>
</dbReference>
<dbReference type="OrthoDB" id="9792929at2"/>
<dbReference type="PANTHER" id="PTHR10545:SF29">
    <property type="entry name" value="GH14572P-RELATED"/>
    <property type="match status" value="1"/>
</dbReference>
<evidence type="ECO:0000313" key="6">
    <source>
        <dbReference type="Proteomes" id="UP000002384"/>
    </source>
</evidence>
<evidence type="ECO:0000313" key="5">
    <source>
        <dbReference type="EMBL" id="ACK69469.1"/>
    </source>
</evidence>
<dbReference type="Proteomes" id="UP000002384">
    <property type="component" value="Chromosome"/>
</dbReference>
<name>B7KIR3_GLOC7</name>
<dbReference type="FunFam" id="3.40.630.30:FF:000064">
    <property type="entry name" value="GNAT family acetyltransferase"/>
    <property type="match status" value="1"/>
</dbReference>
<dbReference type="AlphaFoldDB" id="B7KIR3"/>
<accession>B7KIR3</accession>
<dbReference type="Pfam" id="PF00583">
    <property type="entry name" value="Acetyltransf_1"/>
    <property type="match status" value="1"/>
</dbReference>
<evidence type="ECO:0000259" key="4">
    <source>
        <dbReference type="PROSITE" id="PS51186"/>
    </source>
</evidence>
<dbReference type="SUPFAM" id="SSF55729">
    <property type="entry name" value="Acyl-CoA N-acyltransferases (Nat)"/>
    <property type="match status" value="1"/>
</dbReference>
<keyword evidence="3" id="KW-0012">Acyltransferase</keyword>